<accession>A0ABR2ZQQ1</accession>
<feature type="compositionally biased region" description="Polar residues" evidence="1">
    <location>
        <begin position="53"/>
        <end position="63"/>
    </location>
</feature>
<feature type="compositionally biased region" description="Low complexity" evidence="1">
    <location>
        <begin position="119"/>
        <end position="152"/>
    </location>
</feature>
<feature type="region of interest" description="Disordered" evidence="1">
    <location>
        <begin position="296"/>
        <end position="364"/>
    </location>
</feature>
<feature type="compositionally biased region" description="Polar residues" evidence="1">
    <location>
        <begin position="184"/>
        <end position="206"/>
    </location>
</feature>
<feature type="region of interest" description="Disordered" evidence="1">
    <location>
        <begin position="582"/>
        <end position="612"/>
    </location>
</feature>
<feature type="compositionally biased region" description="Polar residues" evidence="1">
    <location>
        <begin position="296"/>
        <end position="310"/>
    </location>
</feature>
<feature type="compositionally biased region" description="Low complexity" evidence="1">
    <location>
        <begin position="514"/>
        <end position="526"/>
    </location>
</feature>
<name>A0ABR2ZQQ1_9AGAR</name>
<feature type="compositionally biased region" description="Basic and acidic residues" evidence="1">
    <location>
        <begin position="504"/>
        <end position="513"/>
    </location>
</feature>
<feature type="compositionally biased region" description="Basic residues" evidence="1">
    <location>
        <begin position="715"/>
        <end position="732"/>
    </location>
</feature>
<feature type="compositionally biased region" description="Pro residues" evidence="1">
    <location>
        <begin position="598"/>
        <end position="609"/>
    </location>
</feature>
<feature type="compositionally biased region" description="Polar residues" evidence="1">
    <location>
        <begin position="646"/>
        <end position="655"/>
    </location>
</feature>
<feature type="compositionally biased region" description="Acidic residues" evidence="1">
    <location>
        <begin position="693"/>
        <end position="709"/>
    </location>
</feature>
<proteinExistence type="predicted"/>
<evidence type="ECO:0000313" key="2">
    <source>
        <dbReference type="EMBL" id="KAL0063499.1"/>
    </source>
</evidence>
<feature type="compositionally biased region" description="Polar residues" evidence="1">
    <location>
        <begin position="78"/>
        <end position="89"/>
    </location>
</feature>
<keyword evidence="3" id="KW-1185">Reference proteome</keyword>
<gene>
    <name evidence="2" type="ORF">AAF712_009594</name>
</gene>
<feature type="region of interest" description="Disordered" evidence="1">
    <location>
        <begin position="643"/>
        <end position="866"/>
    </location>
</feature>
<comment type="caution">
    <text evidence="2">The sequence shown here is derived from an EMBL/GenBank/DDBJ whole genome shotgun (WGS) entry which is preliminary data.</text>
</comment>
<feature type="compositionally biased region" description="Low complexity" evidence="1">
    <location>
        <begin position="588"/>
        <end position="597"/>
    </location>
</feature>
<evidence type="ECO:0000256" key="1">
    <source>
        <dbReference type="SAM" id="MobiDB-lite"/>
    </source>
</evidence>
<dbReference type="EMBL" id="JBBXMP010000080">
    <property type="protein sequence ID" value="KAL0063499.1"/>
    <property type="molecule type" value="Genomic_DNA"/>
</dbReference>
<sequence>MPTYEPQRQDHPSSYAGPAGDGKGHSVSFEASQIGSGHSGTSHTPHRMPTLKPNHSQFHQSTKAMKKRRQFAPIRPQKPSTEGISSATLNERAVTPSLFTPPPSPVRIHSPPASQRSCSPVQQQAESASVASPSAPLPLSLASAHCSSSRLAPSDSPDRHAPPCTSPPRPLHVHDQMPKRTLSSDDVSSPTHLQQPATPHSPSKSYRNVAVQAEENEAPIVIIPRKRTLISSPVHGASALPDCSSKPLPSPKRQRMESPGSEFDGLELSYPEPGQDIKAESDLDISIFTHFTPDLPSTSCPAGQPTSIHSATILPDSLGGVSQVTPEPRSNLVSPSAESVHPRPSAVVVKQERSPSPVLPTENRQRVTSWAQRIALPPECQKSARNWQRYRSEFCQSKVRKLREKGLKVDKVFFRPDGMVIEWSSPWPVWSDTLEPTSPKIVHRTVTKSKYDDVEIIDLTSDKVSVASNQPHRDMPSSSTTRDNAHSKSSGDITANRPPSIDNDSPKASKSDSSRPSTSSARPVTSLRDSTSGHLSAPSIIPRHPSVVTNPHPTPVAPRPQRSATAEDFLNVLRATAVTIHQHGGNTSRPSPSASVSPAPPAPPLPIPIPKIETIDEGPVAKRRRTEPALVQSIAIVKGEQDMKRTQVTKAQPIQPSGKKGIGKVWKASPSASARPRKVPLPSTSPQRVQEGSDSEDEDQLDDDSDGEDSTPLMKKLKQRRLRTTKLKKKRNIAPAVSSSQERSHSSRVVASPSASDPTAPNSETQWNDGGHASSSQVSQPDRYPVSLPIHQPVTPWKPPVRSLLPPRPPRSHGSDSESEDEVVLNARATPLGGSNTSHSLPSKDVSGGKANESHTSDLEDIEEQEVRKQLVLSRSDPGSVLQREAGGGMVVMDGHGEVASRVVVIDSRTKARMDSSNPLDPHEEEIVLGSVEGYGSG</sequence>
<feature type="compositionally biased region" description="Polar residues" evidence="1">
    <location>
        <begin position="29"/>
        <end position="43"/>
    </location>
</feature>
<feature type="compositionally biased region" description="Polar residues" evidence="1">
    <location>
        <begin position="462"/>
        <end position="493"/>
    </location>
</feature>
<organism evidence="2 3">
    <name type="scientific">Marasmius tenuissimus</name>
    <dbReference type="NCBI Taxonomy" id="585030"/>
    <lineage>
        <taxon>Eukaryota</taxon>
        <taxon>Fungi</taxon>
        <taxon>Dikarya</taxon>
        <taxon>Basidiomycota</taxon>
        <taxon>Agaricomycotina</taxon>
        <taxon>Agaricomycetes</taxon>
        <taxon>Agaricomycetidae</taxon>
        <taxon>Agaricales</taxon>
        <taxon>Marasmiineae</taxon>
        <taxon>Marasmiaceae</taxon>
        <taxon>Marasmius</taxon>
    </lineage>
</organism>
<feature type="compositionally biased region" description="Polar residues" evidence="1">
    <location>
        <begin position="753"/>
        <end position="780"/>
    </location>
</feature>
<evidence type="ECO:0000313" key="3">
    <source>
        <dbReference type="Proteomes" id="UP001437256"/>
    </source>
</evidence>
<feature type="region of interest" description="Disordered" evidence="1">
    <location>
        <begin position="1"/>
        <end position="276"/>
    </location>
</feature>
<dbReference type="Proteomes" id="UP001437256">
    <property type="component" value="Unassembled WGS sequence"/>
</dbReference>
<feature type="region of interest" description="Disordered" evidence="1">
    <location>
        <begin position="462"/>
        <end position="561"/>
    </location>
</feature>
<reference evidence="2 3" key="1">
    <citation type="submission" date="2024-05" db="EMBL/GenBank/DDBJ databases">
        <title>A draft genome resource for the thread blight pathogen Marasmius tenuissimus strain MS-2.</title>
        <authorList>
            <person name="Yulfo-Soto G.E."/>
            <person name="Baruah I.K."/>
            <person name="Amoako-Attah I."/>
            <person name="Bukari Y."/>
            <person name="Meinhardt L.W."/>
            <person name="Bailey B.A."/>
            <person name="Cohen S.P."/>
        </authorList>
    </citation>
    <scope>NUCLEOTIDE SEQUENCE [LARGE SCALE GENOMIC DNA]</scope>
    <source>
        <strain evidence="2 3">MS-2</strain>
    </source>
</reference>
<protein>
    <submittedName>
        <fullName evidence="2">Uncharacterized protein</fullName>
    </submittedName>
</protein>